<evidence type="ECO:0000313" key="2">
    <source>
        <dbReference type="EMBL" id="CAK9079392.1"/>
    </source>
</evidence>
<dbReference type="Proteomes" id="UP001642484">
    <property type="component" value="Unassembled WGS sequence"/>
</dbReference>
<protein>
    <submittedName>
        <fullName evidence="2">Uncharacterized protein</fullName>
    </submittedName>
</protein>
<keyword evidence="3" id="KW-1185">Reference proteome</keyword>
<gene>
    <name evidence="1" type="ORF">CCMP2556_LOCUS39056</name>
    <name evidence="2" type="ORF">CCMP2556_LOCUS39095</name>
</gene>
<evidence type="ECO:0000313" key="1">
    <source>
        <dbReference type="EMBL" id="CAK9079294.1"/>
    </source>
</evidence>
<name>A0ABP0PTN1_9DINO</name>
<reference evidence="2 3" key="1">
    <citation type="submission" date="2024-02" db="EMBL/GenBank/DDBJ databases">
        <authorList>
            <person name="Chen Y."/>
            <person name="Shah S."/>
            <person name="Dougan E. K."/>
            <person name="Thang M."/>
            <person name="Chan C."/>
        </authorList>
    </citation>
    <scope>NUCLEOTIDE SEQUENCE [LARGE SCALE GENOMIC DNA]</scope>
</reference>
<dbReference type="EMBL" id="CAXAMN010023640">
    <property type="protein sequence ID" value="CAK9079294.1"/>
    <property type="molecule type" value="Genomic_DNA"/>
</dbReference>
<evidence type="ECO:0000313" key="3">
    <source>
        <dbReference type="Proteomes" id="UP001642484"/>
    </source>
</evidence>
<comment type="caution">
    <text evidence="2">The sequence shown here is derived from an EMBL/GenBank/DDBJ whole genome shotgun (WGS) entry which is preliminary data.</text>
</comment>
<accession>A0ABP0PTN1</accession>
<dbReference type="EMBL" id="CAXAMN010023651">
    <property type="protein sequence ID" value="CAK9079392.1"/>
    <property type="molecule type" value="Genomic_DNA"/>
</dbReference>
<organism evidence="2 3">
    <name type="scientific">Durusdinium trenchii</name>
    <dbReference type="NCBI Taxonomy" id="1381693"/>
    <lineage>
        <taxon>Eukaryota</taxon>
        <taxon>Sar</taxon>
        <taxon>Alveolata</taxon>
        <taxon>Dinophyceae</taxon>
        <taxon>Suessiales</taxon>
        <taxon>Symbiodiniaceae</taxon>
        <taxon>Durusdinium</taxon>
    </lineage>
</organism>
<proteinExistence type="predicted"/>
<sequence length="510" mass="54484">MDPASGCKRPRSKKIAAMLISIAGKGDLQLPSEVGQAMSVIGDQDVVNALAPAAAASATSWSCEDAVSCAEAVCVLPTSEAVKGLWRALFTACRNPNPSQALRFLAALAGSGLMDSPSTPRLLQIASMASAADWCAILVAVKKQQDLEQLGWQLPMQEAVKALRVPGLALLDAAALKNGIVGLCQDPLAELDQRLLQLMLLRVVEHAPTPIVRDALIAAGASASAACHLAALQLLHRRDTQTLLKGLWSELLQEPSASLAMSLGALGLANNGTCSMLLDCNDLTRTWVGANLRCQGQLKPHLASTLSTDLWRIAYAAAVEGDRARAEQFWQSTEAPETKTAMERYTICLLRSWLGELELLDDQVELVQDPLFCTALESAGVRGYNLGAATMELPEESLILDLCPWSAIPGHASLRRQLLSRAGVEVLTLPALGSAVEHANEVAKALISFRPSAFAHLVAQMGKELPHVKLGLSHRPAAPITESKASWRQCPQCQQQLLETGALLVETRSY</sequence>